<sequence length="136" mass="15912">MAVFPVNDTWLAHRVSYGETDMMGLVYYAEYLHYFERARSECIRSRGMSYAVVEERGVMLPVREARCRYRSPARFDDLVWIRTGISEWGRASLTFVYEIRDEGRERLLADGMTQHACVNREGRPVPVPAWLRELMG</sequence>
<dbReference type="InterPro" id="IPR029069">
    <property type="entry name" value="HotDog_dom_sf"/>
</dbReference>
<dbReference type="InterPro" id="IPR006684">
    <property type="entry name" value="YbgC/YbaW"/>
</dbReference>
<dbReference type="Proteomes" id="UP000009173">
    <property type="component" value="Chromosome"/>
</dbReference>
<keyword evidence="2" id="KW-0378">Hydrolase</keyword>
<dbReference type="GO" id="GO:0047617">
    <property type="term" value="F:fatty acyl-CoA hydrolase activity"/>
    <property type="evidence" value="ECO:0007669"/>
    <property type="project" value="TreeGrafter"/>
</dbReference>
<dbReference type="NCBIfam" id="TIGR00051">
    <property type="entry name" value="YbgC/FadM family acyl-CoA thioesterase"/>
    <property type="match status" value="1"/>
</dbReference>
<dbReference type="AlphaFoldDB" id="A0A0H3A905"/>
<dbReference type="InterPro" id="IPR050563">
    <property type="entry name" value="4-hydroxybenzoyl-CoA_TE"/>
</dbReference>
<evidence type="ECO:0000313" key="3">
    <source>
        <dbReference type="EMBL" id="ABM29114.1"/>
    </source>
</evidence>
<protein>
    <submittedName>
        <fullName evidence="3">Thioesterase superfamily protein</fullName>
    </submittedName>
</protein>
<dbReference type="KEGG" id="dvl:Dvul_2098"/>
<dbReference type="CDD" id="cd00586">
    <property type="entry name" value="4HBT"/>
    <property type="match status" value="1"/>
</dbReference>
<evidence type="ECO:0000313" key="4">
    <source>
        <dbReference type="Proteomes" id="UP000009173"/>
    </source>
</evidence>
<dbReference type="PANTHER" id="PTHR31793:SF27">
    <property type="entry name" value="NOVEL THIOESTERASE SUPERFAMILY DOMAIN AND SAPOSIN A-TYPE DOMAIN CONTAINING PROTEIN (0610012H03RIK)"/>
    <property type="match status" value="1"/>
</dbReference>
<comment type="similarity">
    <text evidence="1">Belongs to the 4-hydroxybenzoyl-CoA thioesterase family.</text>
</comment>
<evidence type="ECO:0000256" key="2">
    <source>
        <dbReference type="ARBA" id="ARBA00022801"/>
    </source>
</evidence>
<dbReference type="HOGENOM" id="CLU_101141_3_2_7"/>
<gene>
    <name evidence="3" type="ordered locus">Dvul_2098</name>
</gene>
<dbReference type="PANTHER" id="PTHR31793">
    <property type="entry name" value="4-HYDROXYBENZOYL-COA THIOESTERASE FAMILY MEMBER"/>
    <property type="match status" value="1"/>
</dbReference>
<dbReference type="SUPFAM" id="SSF54637">
    <property type="entry name" value="Thioesterase/thiol ester dehydrase-isomerase"/>
    <property type="match status" value="1"/>
</dbReference>
<name>A0A0H3A905_NITV4</name>
<dbReference type="SMR" id="A0A0H3A905"/>
<dbReference type="RefSeq" id="WP_010938185.1">
    <property type="nucleotide sequence ID" value="NC_008751.1"/>
</dbReference>
<reference evidence="4" key="1">
    <citation type="journal article" date="2009" name="Environ. Microbiol.">
        <title>Contribution of mobile genetic elements to Desulfovibrio vulgaris genome plasticity.</title>
        <authorList>
            <person name="Walker C.B."/>
            <person name="Stolyar S."/>
            <person name="Chivian D."/>
            <person name="Pinel N."/>
            <person name="Gabster J.A."/>
            <person name="Dehal P.S."/>
            <person name="He Z."/>
            <person name="Yang Z.K."/>
            <person name="Yen H.C."/>
            <person name="Zhou J."/>
            <person name="Wall J.D."/>
            <person name="Hazen T.C."/>
            <person name="Arkin A.P."/>
            <person name="Stahl D.A."/>
        </authorList>
    </citation>
    <scope>NUCLEOTIDE SEQUENCE [LARGE SCALE GENOMIC DNA]</scope>
    <source>
        <strain evidence="4">DP4</strain>
    </source>
</reference>
<dbReference type="PIRSF" id="PIRSF003230">
    <property type="entry name" value="YbgC"/>
    <property type="match status" value="1"/>
</dbReference>
<evidence type="ECO:0000256" key="1">
    <source>
        <dbReference type="ARBA" id="ARBA00005953"/>
    </source>
</evidence>
<proteinExistence type="inferred from homology"/>
<accession>A0A0H3A905</accession>
<dbReference type="Pfam" id="PF13279">
    <property type="entry name" value="4HBT_2"/>
    <property type="match status" value="1"/>
</dbReference>
<organism evidence="3 4">
    <name type="scientific">Nitratidesulfovibrio vulgaris (strain DP4)</name>
    <name type="common">Desulfovibrio vulgaris</name>
    <dbReference type="NCBI Taxonomy" id="391774"/>
    <lineage>
        <taxon>Bacteria</taxon>
        <taxon>Pseudomonadati</taxon>
        <taxon>Thermodesulfobacteriota</taxon>
        <taxon>Desulfovibrionia</taxon>
        <taxon>Desulfovibrionales</taxon>
        <taxon>Desulfovibrionaceae</taxon>
        <taxon>Nitratidesulfovibrio</taxon>
    </lineage>
</organism>
<dbReference type="EMBL" id="CP000527">
    <property type="protein sequence ID" value="ABM29114.1"/>
    <property type="molecule type" value="Genomic_DNA"/>
</dbReference>
<dbReference type="Gene3D" id="3.10.129.10">
    <property type="entry name" value="Hotdog Thioesterase"/>
    <property type="match status" value="1"/>
</dbReference>